<comment type="caution">
    <text evidence="2">The sequence shown here is derived from an EMBL/GenBank/DDBJ whole genome shotgun (WGS) entry which is preliminary data.</text>
</comment>
<keyword evidence="1" id="KW-0812">Transmembrane</keyword>
<evidence type="ECO:0000313" key="2">
    <source>
        <dbReference type="EMBL" id="KGE15134.1"/>
    </source>
</evidence>
<keyword evidence="1" id="KW-1133">Transmembrane helix</keyword>
<keyword evidence="3" id="KW-1185">Reference proteome</keyword>
<reference evidence="3" key="1">
    <citation type="submission" date="2014-04" db="EMBL/GenBank/DDBJ databases">
        <title>Whole-Genome optical mapping and complete genome sequence of Sphingobacterium deserti sp. nov., a new spaces isolated from desert in the west of China.</title>
        <authorList>
            <person name="Teng C."/>
            <person name="Zhou Z."/>
            <person name="Li X."/>
            <person name="Chen M."/>
            <person name="Lin M."/>
            <person name="Wang L."/>
            <person name="Su S."/>
            <person name="Zhang C."/>
            <person name="Zhang W."/>
        </authorList>
    </citation>
    <scope>NUCLEOTIDE SEQUENCE [LARGE SCALE GENOMIC DNA]</scope>
    <source>
        <strain evidence="3">ACCC05744</strain>
    </source>
</reference>
<dbReference type="OrthoDB" id="9851742at2"/>
<protein>
    <submittedName>
        <fullName evidence="2">Uncharacterized protein</fullName>
    </submittedName>
</protein>
<accession>A0A0B8T8X8</accession>
<gene>
    <name evidence="2" type="ORF">DI53_1132</name>
</gene>
<dbReference type="Proteomes" id="UP000031802">
    <property type="component" value="Unassembled WGS sequence"/>
</dbReference>
<feature type="transmembrane region" description="Helical" evidence="1">
    <location>
        <begin position="233"/>
        <end position="254"/>
    </location>
</feature>
<organism evidence="2 3">
    <name type="scientific">Sphingobacterium deserti</name>
    <dbReference type="NCBI Taxonomy" id="1229276"/>
    <lineage>
        <taxon>Bacteria</taxon>
        <taxon>Pseudomonadati</taxon>
        <taxon>Bacteroidota</taxon>
        <taxon>Sphingobacteriia</taxon>
        <taxon>Sphingobacteriales</taxon>
        <taxon>Sphingobacteriaceae</taxon>
        <taxon>Sphingobacterium</taxon>
    </lineage>
</organism>
<dbReference type="EMBL" id="JJMU01000019">
    <property type="protein sequence ID" value="KGE15134.1"/>
    <property type="molecule type" value="Genomic_DNA"/>
</dbReference>
<proteinExistence type="predicted"/>
<reference evidence="2 3" key="2">
    <citation type="journal article" date="2015" name="PLoS ONE">
        <title>Whole-Genome Optical Mapping and Finished Genome Sequence of Sphingobacterium deserti sp. nov., a New Species Isolated from the Western Desert of China.</title>
        <authorList>
            <person name="Teng C."/>
            <person name="Zhou Z."/>
            <person name="Molnar I."/>
            <person name="Li X."/>
            <person name="Tang R."/>
            <person name="Chen M."/>
            <person name="Wang L."/>
            <person name="Su S."/>
            <person name="Zhang W."/>
            <person name="Lin M."/>
        </authorList>
    </citation>
    <scope>NUCLEOTIDE SEQUENCE [LARGE SCALE GENOMIC DNA]</scope>
    <source>
        <strain evidence="3">ACCC05744</strain>
    </source>
</reference>
<name>A0A0B8T8X8_9SPHI</name>
<feature type="transmembrane region" description="Helical" evidence="1">
    <location>
        <begin position="56"/>
        <end position="77"/>
    </location>
</feature>
<dbReference type="RefSeq" id="WP_037496431.1">
    <property type="nucleotide sequence ID" value="NZ_JJMU01000019.1"/>
</dbReference>
<evidence type="ECO:0000256" key="1">
    <source>
        <dbReference type="SAM" id="Phobius"/>
    </source>
</evidence>
<feature type="transmembrane region" description="Helical" evidence="1">
    <location>
        <begin position="89"/>
        <end position="111"/>
    </location>
</feature>
<dbReference type="AlphaFoldDB" id="A0A0B8T8X8"/>
<evidence type="ECO:0000313" key="3">
    <source>
        <dbReference type="Proteomes" id="UP000031802"/>
    </source>
</evidence>
<sequence>MKKMHNKGITPTFIPVGETSEILSKEENSHLKKSRNPSLKTILKFAKDMGVSGLKIILLVLFAYGITNTIVIIYTLVRFLSIDYTWTNFYVVLFMLFISFCFTALACFLTYRYVIALLIWKVYEATLEERISISQAIVRQVTELFSGQKTIEEGQLNNMLNWSRLVYTHYQAVPVFLQSGITQLFNKIPIAKFIIELKDDILLGNSRLAAEKLQEQISNFFGGNLIGKPSNRLTWWFLILNAALSYELATRLIAAD</sequence>
<keyword evidence="1" id="KW-0472">Membrane</keyword>
<dbReference type="PATRIC" id="fig|1229276.3.peg.1171"/>